<accession>A0ABQ6N1B9</accession>
<feature type="compositionally biased region" description="Acidic residues" evidence="1">
    <location>
        <begin position="355"/>
        <end position="388"/>
    </location>
</feature>
<organism evidence="2 3">
    <name type="scientific">Tetraparma gracilis</name>
    <dbReference type="NCBI Taxonomy" id="2962635"/>
    <lineage>
        <taxon>Eukaryota</taxon>
        <taxon>Sar</taxon>
        <taxon>Stramenopiles</taxon>
        <taxon>Ochrophyta</taxon>
        <taxon>Bolidophyceae</taxon>
        <taxon>Parmales</taxon>
        <taxon>Triparmaceae</taxon>
        <taxon>Tetraparma</taxon>
    </lineage>
</organism>
<evidence type="ECO:0000313" key="2">
    <source>
        <dbReference type="EMBL" id="GMI38181.1"/>
    </source>
</evidence>
<sequence>PPLTPPPRYRAAFEENPLNREAKAEWDRLHPAKARAAAPKWSLPADWSCEEKARVPPSQEKRALPDTCGESVRATFGTFQGWFEERTKSTAWFYPVLSVDPGEEVGELRKTWDRRHAKSPGALLLLYYGLGPEHANKAYAVCDVDDAKLIPYEKGAEMGLREKYEGQTGRKAKEILKGIQQLEEDRKRPAAERGQHMKVPDAQLPAEKVMIDRFYTHVPSKVVCRSVVEVKAVIKIMEDASVGGVEAMRRYKNTKKEQKEATAKLKAAGAGATANDKLEAKPMPATGAKVRVRWIDSNEYIGKVGQVDRREKMGKKGELADGFILVWDEEDTQSFVPLTGDWALVGEEGASGEEAAGEAEAGEEEDLDFGEDSDDEEENVAPSGEDEMAQEKAKAAANMQAAEQQQQQQQAVPMELQQ</sequence>
<gene>
    <name evidence="2" type="ORF">TeGR_g12640</name>
</gene>
<feature type="non-terminal residue" evidence="2">
    <location>
        <position position="1"/>
    </location>
</feature>
<feature type="region of interest" description="Disordered" evidence="1">
    <location>
        <begin position="349"/>
        <end position="418"/>
    </location>
</feature>
<evidence type="ECO:0000256" key="1">
    <source>
        <dbReference type="SAM" id="MobiDB-lite"/>
    </source>
</evidence>
<dbReference type="EMBL" id="BRYB01003521">
    <property type="protein sequence ID" value="GMI38181.1"/>
    <property type="molecule type" value="Genomic_DNA"/>
</dbReference>
<dbReference type="Proteomes" id="UP001165060">
    <property type="component" value="Unassembled WGS sequence"/>
</dbReference>
<reference evidence="2 3" key="1">
    <citation type="journal article" date="2023" name="Commun. Biol.">
        <title>Genome analysis of Parmales, the sister group of diatoms, reveals the evolutionary specialization of diatoms from phago-mixotrophs to photoautotrophs.</title>
        <authorList>
            <person name="Ban H."/>
            <person name="Sato S."/>
            <person name="Yoshikawa S."/>
            <person name="Yamada K."/>
            <person name="Nakamura Y."/>
            <person name="Ichinomiya M."/>
            <person name="Sato N."/>
            <person name="Blanc-Mathieu R."/>
            <person name="Endo H."/>
            <person name="Kuwata A."/>
            <person name="Ogata H."/>
        </authorList>
    </citation>
    <scope>NUCLEOTIDE SEQUENCE [LARGE SCALE GENOMIC DNA]</scope>
</reference>
<proteinExistence type="predicted"/>
<protein>
    <submittedName>
        <fullName evidence="2">Uncharacterized protein</fullName>
    </submittedName>
</protein>
<keyword evidence="3" id="KW-1185">Reference proteome</keyword>
<feature type="compositionally biased region" description="Low complexity" evidence="1">
    <location>
        <begin position="395"/>
        <end position="411"/>
    </location>
</feature>
<name>A0ABQ6N1B9_9STRA</name>
<evidence type="ECO:0000313" key="3">
    <source>
        <dbReference type="Proteomes" id="UP001165060"/>
    </source>
</evidence>
<comment type="caution">
    <text evidence="2">The sequence shown here is derived from an EMBL/GenBank/DDBJ whole genome shotgun (WGS) entry which is preliminary data.</text>
</comment>